<dbReference type="Proteomes" id="UP000694864">
    <property type="component" value="Chromosome 15"/>
</dbReference>
<evidence type="ECO:0000256" key="10">
    <source>
        <dbReference type="ARBA" id="ARBA00023136"/>
    </source>
</evidence>
<dbReference type="InterPro" id="IPR051103">
    <property type="entry name" value="Plant_metabolite_P450s"/>
</dbReference>
<dbReference type="PRINTS" id="PR00385">
    <property type="entry name" value="P450"/>
</dbReference>
<evidence type="ECO:0000256" key="4">
    <source>
        <dbReference type="ARBA" id="ARBA00022617"/>
    </source>
</evidence>
<keyword evidence="13" id="KW-1185">Reference proteome</keyword>
<comment type="cofactor">
    <cofactor evidence="1">
        <name>heme</name>
        <dbReference type="ChEBI" id="CHEBI:30413"/>
    </cofactor>
</comment>
<evidence type="ECO:0000256" key="8">
    <source>
        <dbReference type="ARBA" id="ARBA00023002"/>
    </source>
</evidence>
<dbReference type="InterPro" id="IPR001128">
    <property type="entry name" value="Cyt_P450"/>
</dbReference>
<evidence type="ECO:0000256" key="6">
    <source>
        <dbReference type="ARBA" id="ARBA00022723"/>
    </source>
</evidence>
<evidence type="ECO:0000313" key="13">
    <source>
        <dbReference type="Proteomes" id="UP000694864"/>
    </source>
</evidence>
<keyword evidence="7 12" id="KW-1133">Transmembrane helix</keyword>
<dbReference type="PRINTS" id="PR00463">
    <property type="entry name" value="EP450I"/>
</dbReference>
<protein>
    <submittedName>
        <fullName evidence="14">Cytochrome P450 705A5-like</fullName>
    </submittedName>
</protein>
<evidence type="ECO:0000256" key="12">
    <source>
        <dbReference type="SAM" id="Phobius"/>
    </source>
</evidence>
<dbReference type="Gene3D" id="1.10.630.10">
    <property type="entry name" value="Cytochrome P450"/>
    <property type="match status" value="1"/>
</dbReference>
<keyword evidence="10 12" id="KW-0472">Membrane</keyword>
<dbReference type="SUPFAM" id="SSF48264">
    <property type="entry name" value="Cytochrome P450"/>
    <property type="match status" value="1"/>
</dbReference>
<dbReference type="InterPro" id="IPR036396">
    <property type="entry name" value="Cyt_P450_sf"/>
</dbReference>
<evidence type="ECO:0000256" key="5">
    <source>
        <dbReference type="ARBA" id="ARBA00022692"/>
    </source>
</evidence>
<evidence type="ECO:0000256" key="2">
    <source>
        <dbReference type="ARBA" id="ARBA00004167"/>
    </source>
</evidence>
<gene>
    <name evidence="14" type="primary">LOC104748355</name>
</gene>
<evidence type="ECO:0000313" key="14">
    <source>
        <dbReference type="RefSeq" id="XP_010468312.1"/>
    </source>
</evidence>
<dbReference type="PROSITE" id="PS00086">
    <property type="entry name" value="CYTOCHROME_P450"/>
    <property type="match status" value="1"/>
</dbReference>
<dbReference type="PANTHER" id="PTHR24298:SF819">
    <property type="entry name" value="CYTOCHROME P450, FAMILY 705, SUBFAMILY A, POLYPEPTIDE 15-RELATED"/>
    <property type="match status" value="1"/>
</dbReference>
<organism evidence="13 14">
    <name type="scientific">Camelina sativa</name>
    <name type="common">False flax</name>
    <name type="synonym">Myagrum sativum</name>
    <dbReference type="NCBI Taxonomy" id="90675"/>
    <lineage>
        <taxon>Eukaryota</taxon>
        <taxon>Viridiplantae</taxon>
        <taxon>Streptophyta</taxon>
        <taxon>Embryophyta</taxon>
        <taxon>Tracheophyta</taxon>
        <taxon>Spermatophyta</taxon>
        <taxon>Magnoliopsida</taxon>
        <taxon>eudicotyledons</taxon>
        <taxon>Gunneridae</taxon>
        <taxon>Pentapetalae</taxon>
        <taxon>rosids</taxon>
        <taxon>malvids</taxon>
        <taxon>Brassicales</taxon>
        <taxon>Brassicaceae</taxon>
        <taxon>Camelineae</taxon>
        <taxon>Camelina</taxon>
    </lineage>
</organism>
<evidence type="ECO:0000256" key="7">
    <source>
        <dbReference type="ARBA" id="ARBA00022989"/>
    </source>
</evidence>
<dbReference type="Pfam" id="PF00067">
    <property type="entry name" value="p450"/>
    <property type="match status" value="1"/>
</dbReference>
<keyword evidence="9 11" id="KW-0503">Monooxygenase</keyword>
<dbReference type="InterPro" id="IPR002401">
    <property type="entry name" value="Cyt_P450_E_grp-I"/>
</dbReference>
<comment type="similarity">
    <text evidence="3 11">Belongs to the cytochrome P450 family.</text>
</comment>
<keyword evidence="8 11" id="KW-0560">Oxidoreductase</keyword>
<feature type="transmembrane region" description="Helical" evidence="12">
    <location>
        <begin position="12"/>
        <end position="29"/>
    </location>
</feature>
<dbReference type="RefSeq" id="XP_010468312.1">
    <property type="nucleotide sequence ID" value="XM_010470010.1"/>
</dbReference>
<reference evidence="14" key="2">
    <citation type="submission" date="2025-08" db="UniProtKB">
        <authorList>
            <consortium name="RefSeq"/>
        </authorList>
    </citation>
    <scope>IDENTIFICATION</scope>
    <source>
        <tissue evidence="14">Leaf</tissue>
    </source>
</reference>
<evidence type="ECO:0000256" key="9">
    <source>
        <dbReference type="ARBA" id="ARBA00023033"/>
    </source>
</evidence>
<evidence type="ECO:0000256" key="11">
    <source>
        <dbReference type="RuleBase" id="RU000461"/>
    </source>
</evidence>
<reference evidence="13" key="1">
    <citation type="journal article" date="2014" name="Nat. Commun.">
        <title>The emerging biofuel crop Camelina sativa retains a highly undifferentiated hexaploid genome structure.</title>
        <authorList>
            <person name="Kagale S."/>
            <person name="Koh C."/>
            <person name="Nixon J."/>
            <person name="Bollina V."/>
            <person name="Clarke W.E."/>
            <person name="Tuteja R."/>
            <person name="Spillane C."/>
            <person name="Robinson S.J."/>
            <person name="Links M.G."/>
            <person name="Clarke C."/>
            <person name="Higgins E.E."/>
            <person name="Huebert T."/>
            <person name="Sharpe A.G."/>
            <person name="Parkin I.A."/>
        </authorList>
    </citation>
    <scope>NUCLEOTIDE SEQUENCE [LARGE SCALE GENOMIC DNA]</scope>
    <source>
        <strain evidence="13">cv. DH55</strain>
    </source>
</reference>
<name>A0ABM0WAX5_CAMSA</name>
<keyword evidence="6 11" id="KW-0479">Metal-binding</keyword>
<proteinExistence type="inferred from homology"/>
<keyword evidence="5 12" id="KW-0812">Transmembrane</keyword>
<comment type="subcellular location">
    <subcellularLocation>
        <location evidence="2">Membrane</location>
        <topology evidence="2">Single-pass membrane protein</topology>
    </subcellularLocation>
</comment>
<dbReference type="CDD" id="cd20655">
    <property type="entry name" value="CYP93"/>
    <property type="match status" value="1"/>
</dbReference>
<dbReference type="PANTHER" id="PTHR24298">
    <property type="entry name" value="FLAVONOID 3'-MONOOXYGENASE-RELATED"/>
    <property type="match status" value="1"/>
</dbReference>
<dbReference type="GeneID" id="104748355"/>
<evidence type="ECO:0000256" key="3">
    <source>
        <dbReference type="ARBA" id="ARBA00010617"/>
    </source>
</evidence>
<keyword evidence="11" id="KW-0408">Iron</keyword>
<accession>A0ABM0WAX5</accession>
<evidence type="ECO:0000256" key="1">
    <source>
        <dbReference type="ARBA" id="ARBA00001971"/>
    </source>
</evidence>
<sequence>MAAMIILGFQNCSTFIFLCLLTVICYYLFFKKPNGSRRGFDLPPSPPSLPIIGHLHLLLSTLTHKSLQKLSSKYGPLLHLRIFNIPIVLISSASMAHEIFKNQDENISSRGPAPIDDSLFAGSSSVISSSYGDHWKFMKKLMVTKLLGVQALERSRDVRADELERFYTSLLDKAMKEEPVEIGKEAVKFVNNSICKMIMGRSCSEENGEAERLRALATKSLSLGKKIVLGSVFKKLGISLFKEEIMTVSNRLNEMFERFLVEHEKKRDMHQETDLMIGTLLAAYGDDDTEYKITRNHIKTMLADLLFAGTDTSAQAIQWAMAEMINNPNILERLRGEIDSVIGETRLVQETDLPNLPYLQAVVKEVLRLHPPGTVLGRISQKGFRMVGFDVPEETPLVVNLYAIMRDPDYWEDPEEFKPDRFLLASSRTREEEERREEAFKYIPFGSGRRGCPGANLAYVFLGAGIGMMVQGFEWRNKGDEKINMEEAVIGLSLTMAHPPKLTPVVRTTNPLSLNQSS</sequence>
<keyword evidence="4 11" id="KW-0349">Heme</keyword>
<dbReference type="InterPro" id="IPR017972">
    <property type="entry name" value="Cyt_P450_CS"/>
</dbReference>